<dbReference type="InterPro" id="IPR016181">
    <property type="entry name" value="Acyl_CoA_acyltransferase"/>
</dbReference>
<dbReference type="GeneID" id="37016337"/>
<dbReference type="GO" id="GO:0016747">
    <property type="term" value="F:acyltransferase activity, transferring groups other than amino-acyl groups"/>
    <property type="evidence" value="ECO:0007669"/>
    <property type="project" value="InterPro"/>
</dbReference>
<keyword evidence="3" id="KW-1185">Reference proteome</keyword>
<sequence>MTASRLNHLPLARLHSVNMTSTEVKTLHSGQYEAFAELWKSNEWPIAADLLTKIAPATPSEKHDRRHFFAIPDPSNDSKLQAGGATFLQGSVAGIGLILVHKDHQRKGLGSKIFRKCLDAALEEEETKIVWLTATTAGAPVYRRMGFEDSGAVTFLAHKTGPKEKGFHVPEGHRFSHVAAKDTPVEAVKMFNDALVGGSRGDLMRDTDTHSVLLYSDDRLIAWAGVILEQDVPTNVGPIIVESEDTPISVVMALVDEVVATYAPQSPKGLVLSIDHRFGSSKTLDLLLSESGGWSKVDFNLVTMINFEKTGSRAWYAEHFGPERKKDGPVQLAYFGLGFS</sequence>
<gene>
    <name evidence="2" type="ORF">BCV69DRAFT_301810</name>
</gene>
<evidence type="ECO:0000313" key="2">
    <source>
        <dbReference type="EMBL" id="PWN17788.1"/>
    </source>
</evidence>
<dbReference type="CDD" id="cd04301">
    <property type="entry name" value="NAT_SF"/>
    <property type="match status" value="1"/>
</dbReference>
<organism evidence="2 3">
    <name type="scientific">Pseudomicrostroma glucosiphilum</name>
    <dbReference type="NCBI Taxonomy" id="1684307"/>
    <lineage>
        <taxon>Eukaryota</taxon>
        <taxon>Fungi</taxon>
        <taxon>Dikarya</taxon>
        <taxon>Basidiomycota</taxon>
        <taxon>Ustilaginomycotina</taxon>
        <taxon>Exobasidiomycetes</taxon>
        <taxon>Microstromatales</taxon>
        <taxon>Microstromatales incertae sedis</taxon>
        <taxon>Pseudomicrostroma</taxon>
    </lineage>
</organism>
<dbReference type="RefSeq" id="XP_025344948.1">
    <property type="nucleotide sequence ID" value="XM_025494603.1"/>
</dbReference>
<protein>
    <recommendedName>
        <fullName evidence="1">N-acetyltransferase domain-containing protein</fullName>
    </recommendedName>
</protein>
<dbReference type="Gene3D" id="3.40.630.30">
    <property type="match status" value="1"/>
</dbReference>
<reference evidence="2 3" key="1">
    <citation type="journal article" date="2018" name="Mol. Biol. Evol.">
        <title>Broad Genomic Sampling Reveals a Smut Pathogenic Ancestry of the Fungal Clade Ustilaginomycotina.</title>
        <authorList>
            <person name="Kijpornyongpan T."/>
            <person name="Mondo S.J."/>
            <person name="Barry K."/>
            <person name="Sandor L."/>
            <person name="Lee J."/>
            <person name="Lipzen A."/>
            <person name="Pangilinan J."/>
            <person name="LaButti K."/>
            <person name="Hainaut M."/>
            <person name="Henrissat B."/>
            <person name="Grigoriev I.V."/>
            <person name="Spatafora J.W."/>
            <person name="Aime M.C."/>
        </authorList>
    </citation>
    <scope>NUCLEOTIDE SEQUENCE [LARGE SCALE GENOMIC DNA]</scope>
    <source>
        <strain evidence="2 3">MCA 4718</strain>
    </source>
</reference>
<dbReference type="EMBL" id="KZ819340">
    <property type="protein sequence ID" value="PWN17788.1"/>
    <property type="molecule type" value="Genomic_DNA"/>
</dbReference>
<proteinExistence type="predicted"/>
<dbReference type="InterPro" id="IPR052729">
    <property type="entry name" value="Acyl/Acetyltrans_Enzymes"/>
</dbReference>
<dbReference type="SUPFAM" id="SSF55729">
    <property type="entry name" value="Acyl-CoA N-acyltransferases (Nat)"/>
    <property type="match status" value="1"/>
</dbReference>
<evidence type="ECO:0000259" key="1">
    <source>
        <dbReference type="PROSITE" id="PS51186"/>
    </source>
</evidence>
<dbReference type="Proteomes" id="UP000245942">
    <property type="component" value="Unassembled WGS sequence"/>
</dbReference>
<dbReference type="PANTHER" id="PTHR47237">
    <property type="entry name" value="SLL0310 PROTEIN"/>
    <property type="match status" value="1"/>
</dbReference>
<dbReference type="InterPro" id="IPR000182">
    <property type="entry name" value="GNAT_dom"/>
</dbReference>
<dbReference type="OrthoDB" id="2832510at2759"/>
<evidence type="ECO:0000313" key="3">
    <source>
        <dbReference type="Proteomes" id="UP000245942"/>
    </source>
</evidence>
<feature type="domain" description="N-acetyltransferase" evidence="1">
    <location>
        <begin position="22"/>
        <end position="176"/>
    </location>
</feature>
<accession>A0A316TYE2</accession>
<name>A0A316TYE2_9BASI</name>
<dbReference type="PROSITE" id="PS51186">
    <property type="entry name" value="GNAT"/>
    <property type="match status" value="1"/>
</dbReference>
<dbReference type="PANTHER" id="PTHR47237:SF2">
    <property type="entry name" value="BLL4206 PROTEIN"/>
    <property type="match status" value="1"/>
</dbReference>
<dbReference type="AlphaFoldDB" id="A0A316TYE2"/>
<dbReference type="Pfam" id="PF13508">
    <property type="entry name" value="Acetyltransf_7"/>
    <property type="match status" value="1"/>
</dbReference>